<dbReference type="Proteomes" id="UP000769766">
    <property type="component" value="Unassembled WGS sequence"/>
</dbReference>
<gene>
    <name evidence="1" type="ORF">HYY20_06925</name>
</gene>
<evidence type="ECO:0000313" key="2">
    <source>
        <dbReference type="Proteomes" id="UP000769766"/>
    </source>
</evidence>
<comment type="caution">
    <text evidence="1">The sequence shown here is derived from an EMBL/GenBank/DDBJ whole genome shotgun (WGS) entry which is preliminary data.</text>
</comment>
<dbReference type="AlphaFoldDB" id="A0A932FWQ6"/>
<name>A0A932FWQ6_UNCTE</name>
<sequence>MENEDEIIWREIASVAKGKMWIQRDRFGNDIYLTHERWQHIIDPDNHPEVEPYFDYIRETVHLGCRRQDPYDPHSYKYYRAFPDLPDDNNHIVVCVRFRWITKAGSTVREEKFVTTAYMQSFEE</sequence>
<reference evidence="1" key="1">
    <citation type="submission" date="2020-07" db="EMBL/GenBank/DDBJ databases">
        <title>Huge and variable diversity of episymbiotic CPR bacteria and DPANN archaea in groundwater ecosystems.</title>
        <authorList>
            <person name="He C.Y."/>
            <person name="Keren R."/>
            <person name="Whittaker M."/>
            <person name="Farag I.F."/>
            <person name="Doudna J."/>
            <person name="Cate J.H.D."/>
            <person name="Banfield J.F."/>
        </authorList>
    </citation>
    <scope>NUCLEOTIDE SEQUENCE</scope>
    <source>
        <strain evidence="1">NC_groundwater_672_Ag_B-0.1um_62_36</strain>
    </source>
</reference>
<evidence type="ECO:0000313" key="1">
    <source>
        <dbReference type="EMBL" id="MBI2876597.1"/>
    </source>
</evidence>
<accession>A0A932FWQ6</accession>
<proteinExistence type="predicted"/>
<dbReference type="EMBL" id="JACPRF010000211">
    <property type="protein sequence ID" value="MBI2876597.1"/>
    <property type="molecule type" value="Genomic_DNA"/>
</dbReference>
<protein>
    <submittedName>
        <fullName evidence="1">Uncharacterized protein</fullName>
    </submittedName>
</protein>
<organism evidence="1 2">
    <name type="scientific">Tectimicrobiota bacterium</name>
    <dbReference type="NCBI Taxonomy" id="2528274"/>
    <lineage>
        <taxon>Bacteria</taxon>
        <taxon>Pseudomonadati</taxon>
        <taxon>Nitrospinota/Tectimicrobiota group</taxon>
        <taxon>Candidatus Tectimicrobiota</taxon>
    </lineage>
</organism>